<organism evidence="3 4">
    <name type="scientific">Mucilaginibacter aquariorum</name>
    <dbReference type="NCBI Taxonomy" id="2967225"/>
    <lineage>
        <taxon>Bacteria</taxon>
        <taxon>Pseudomonadati</taxon>
        <taxon>Bacteroidota</taxon>
        <taxon>Sphingobacteriia</taxon>
        <taxon>Sphingobacteriales</taxon>
        <taxon>Sphingobacteriaceae</taxon>
        <taxon>Mucilaginibacter</taxon>
    </lineage>
</organism>
<feature type="compositionally biased region" description="Basic and acidic residues" evidence="1">
    <location>
        <begin position="95"/>
        <end position="105"/>
    </location>
</feature>
<comment type="caution">
    <text evidence="3">The sequence shown here is derived from an EMBL/GenBank/DDBJ whole genome shotgun (WGS) entry which is preliminary data.</text>
</comment>
<proteinExistence type="predicted"/>
<keyword evidence="4" id="KW-1185">Reference proteome</keyword>
<keyword evidence="2" id="KW-0812">Transmembrane</keyword>
<evidence type="ECO:0000256" key="1">
    <source>
        <dbReference type="SAM" id="MobiDB-lite"/>
    </source>
</evidence>
<dbReference type="EMBL" id="JANHOH010000001">
    <property type="protein sequence ID" value="MCQ6958310.1"/>
    <property type="molecule type" value="Genomic_DNA"/>
</dbReference>
<feature type="transmembrane region" description="Helical" evidence="2">
    <location>
        <begin position="52"/>
        <end position="72"/>
    </location>
</feature>
<gene>
    <name evidence="3" type="ORF">NPE20_10090</name>
</gene>
<evidence type="ECO:0000313" key="4">
    <source>
        <dbReference type="Proteomes" id="UP001204376"/>
    </source>
</evidence>
<accession>A0ABT1T1M6</accession>
<protein>
    <submittedName>
        <fullName evidence="3">Uncharacterized protein</fullName>
    </submittedName>
</protein>
<name>A0ABT1T1M6_9SPHI</name>
<keyword evidence="2" id="KW-0472">Membrane</keyword>
<keyword evidence="2" id="KW-1133">Transmembrane helix</keyword>
<evidence type="ECO:0000313" key="3">
    <source>
        <dbReference type="EMBL" id="MCQ6958310.1"/>
    </source>
</evidence>
<dbReference type="RefSeq" id="WP_256538487.1">
    <property type="nucleotide sequence ID" value="NZ_JANHOH010000001.1"/>
</dbReference>
<sequence>MLYRNNTKKADNKAADQVAERLAKIIIRWQQTIATKLNRQINQVSKRAQKRVFWIICLAWVVVIAISTLSNWHGSALSKSPNPYAPVHIGQSSEPHLRLGKDKTTDSLTIKK</sequence>
<evidence type="ECO:0000256" key="2">
    <source>
        <dbReference type="SAM" id="Phobius"/>
    </source>
</evidence>
<feature type="region of interest" description="Disordered" evidence="1">
    <location>
        <begin position="83"/>
        <end position="112"/>
    </location>
</feature>
<reference evidence="3 4" key="1">
    <citation type="submission" date="2022-07" db="EMBL/GenBank/DDBJ databases">
        <title>Mucilaginibacter sp. JC4.</title>
        <authorList>
            <person name="Le V."/>
            <person name="Ko S.-R."/>
            <person name="Ahn C.-Y."/>
            <person name="Oh H.-M."/>
        </authorList>
    </citation>
    <scope>NUCLEOTIDE SEQUENCE [LARGE SCALE GENOMIC DNA]</scope>
    <source>
        <strain evidence="3 4">JC4</strain>
    </source>
</reference>
<dbReference type="Proteomes" id="UP001204376">
    <property type="component" value="Unassembled WGS sequence"/>
</dbReference>